<sequence length="141" mass="15744">MSPPPYIEDVRQRATGNASQDDFVWLFFGHSETGKAAGRSFRERHVELTADRNPEDIMDPRLAGRDWLEPHSDGFADLTAITVPTLIGNGTIGVMLPTISSFHLQQHIPDAQPIIYPDASHASQFQHPELFLKHAWIFLGG</sequence>
<evidence type="ECO:0000313" key="2">
    <source>
        <dbReference type="Proteomes" id="UP000606044"/>
    </source>
</evidence>
<protein>
    <submittedName>
        <fullName evidence="1">Uncharacterized protein</fullName>
    </submittedName>
</protein>
<dbReference type="RefSeq" id="WP_188583815.1">
    <property type="nucleotide sequence ID" value="NZ_BMCT01000011.1"/>
</dbReference>
<dbReference type="AlphaFoldDB" id="A0A917FK74"/>
<name>A0A917FK74_9HYPH</name>
<reference evidence="1" key="2">
    <citation type="submission" date="2020-09" db="EMBL/GenBank/DDBJ databases">
        <authorList>
            <person name="Sun Q."/>
            <person name="Sedlacek I."/>
        </authorList>
    </citation>
    <scope>NUCLEOTIDE SEQUENCE</scope>
    <source>
        <strain evidence="1">CCM 7897</strain>
    </source>
</reference>
<dbReference type="Proteomes" id="UP000606044">
    <property type="component" value="Unassembled WGS sequence"/>
</dbReference>
<reference evidence="1" key="1">
    <citation type="journal article" date="2014" name="Int. J. Syst. Evol. Microbiol.">
        <title>Complete genome sequence of Corynebacterium casei LMG S-19264T (=DSM 44701T), isolated from a smear-ripened cheese.</title>
        <authorList>
            <consortium name="US DOE Joint Genome Institute (JGI-PGF)"/>
            <person name="Walter F."/>
            <person name="Albersmeier A."/>
            <person name="Kalinowski J."/>
            <person name="Ruckert C."/>
        </authorList>
    </citation>
    <scope>NUCLEOTIDE SEQUENCE</scope>
    <source>
        <strain evidence="1">CCM 7897</strain>
    </source>
</reference>
<dbReference type="EMBL" id="BMCT01000011">
    <property type="protein sequence ID" value="GGF85948.1"/>
    <property type="molecule type" value="Genomic_DNA"/>
</dbReference>
<proteinExistence type="predicted"/>
<organism evidence="1 2">
    <name type="scientific">Azorhizobium oxalatiphilum</name>
    <dbReference type="NCBI Taxonomy" id="980631"/>
    <lineage>
        <taxon>Bacteria</taxon>
        <taxon>Pseudomonadati</taxon>
        <taxon>Pseudomonadota</taxon>
        <taxon>Alphaproteobacteria</taxon>
        <taxon>Hyphomicrobiales</taxon>
        <taxon>Xanthobacteraceae</taxon>
        <taxon>Azorhizobium</taxon>
    </lineage>
</organism>
<dbReference type="Gene3D" id="3.40.50.1820">
    <property type="entry name" value="alpha/beta hydrolase"/>
    <property type="match status" value="1"/>
</dbReference>
<keyword evidence="2" id="KW-1185">Reference proteome</keyword>
<dbReference type="SUPFAM" id="SSF53474">
    <property type="entry name" value="alpha/beta-Hydrolases"/>
    <property type="match status" value="1"/>
</dbReference>
<gene>
    <name evidence="1" type="ORF">GCM10007301_52250</name>
</gene>
<accession>A0A917FK74</accession>
<comment type="caution">
    <text evidence="1">The sequence shown here is derived from an EMBL/GenBank/DDBJ whole genome shotgun (WGS) entry which is preliminary data.</text>
</comment>
<evidence type="ECO:0000313" key="1">
    <source>
        <dbReference type="EMBL" id="GGF85948.1"/>
    </source>
</evidence>
<dbReference type="InterPro" id="IPR029058">
    <property type="entry name" value="AB_hydrolase_fold"/>
</dbReference>